<dbReference type="EMBL" id="SNWQ01000006">
    <property type="protein sequence ID" value="TDO49288.1"/>
    <property type="molecule type" value="Genomic_DNA"/>
</dbReference>
<evidence type="ECO:0000256" key="3">
    <source>
        <dbReference type="ARBA" id="ARBA00022532"/>
    </source>
</evidence>
<comment type="pathway">
    <text evidence="1 9">Carbohydrate metabolism; tricarboxylic acid cycle; isocitrate from oxaloacetate: step 1/2.</text>
</comment>
<dbReference type="GO" id="GO:0005737">
    <property type="term" value="C:cytoplasm"/>
    <property type="evidence" value="ECO:0007669"/>
    <property type="project" value="InterPro"/>
</dbReference>
<dbReference type="Gene3D" id="1.10.230.10">
    <property type="entry name" value="Cytochrome P450-Terp, domain 2"/>
    <property type="match status" value="1"/>
</dbReference>
<comment type="catalytic activity">
    <reaction evidence="5 9">
        <text>oxaloacetate + acetyl-CoA + H2O = citrate + CoA + H(+)</text>
        <dbReference type="Rhea" id="RHEA:16845"/>
        <dbReference type="ChEBI" id="CHEBI:15377"/>
        <dbReference type="ChEBI" id="CHEBI:15378"/>
        <dbReference type="ChEBI" id="CHEBI:16452"/>
        <dbReference type="ChEBI" id="CHEBI:16947"/>
        <dbReference type="ChEBI" id="CHEBI:57287"/>
        <dbReference type="ChEBI" id="CHEBI:57288"/>
        <dbReference type="EC" id="2.3.3.16"/>
    </reaction>
</comment>
<dbReference type="GO" id="GO:0036440">
    <property type="term" value="F:citrate synthase activity"/>
    <property type="evidence" value="ECO:0007669"/>
    <property type="project" value="UniProtKB-EC"/>
</dbReference>
<evidence type="ECO:0000313" key="11">
    <source>
        <dbReference type="EMBL" id="TDO49288.1"/>
    </source>
</evidence>
<accession>A0A4R6KFN5</accession>
<dbReference type="PANTHER" id="PTHR42871">
    <property type="entry name" value="CITRATE SYNTHASE"/>
    <property type="match status" value="1"/>
</dbReference>
<dbReference type="Pfam" id="PF00285">
    <property type="entry name" value="Citrate_synt"/>
    <property type="match status" value="1"/>
</dbReference>
<evidence type="ECO:0000256" key="9">
    <source>
        <dbReference type="RuleBase" id="RU003370"/>
    </source>
</evidence>
<feature type="active site" evidence="8">
    <location>
        <position position="347"/>
    </location>
</feature>
<dbReference type="InterPro" id="IPR036969">
    <property type="entry name" value="Citrate_synthase_sf"/>
</dbReference>
<dbReference type="InterPro" id="IPR016143">
    <property type="entry name" value="Citrate_synth-like_sm_a-sub"/>
</dbReference>
<dbReference type="NCBIfam" id="NF004126">
    <property type="entry name" value="PRK05614.1"/>
    <property type="match status" value="1"/>
</dbReference>
<dbReference type="PRINTS" id="PR00143">
    <property type="entry name" value="CITRTSNTHASE"/>
</dbReference>
<evidence type="ECO:0000256" key="7">
    <source>
        <dbReference type="PIRNR" id="PIRNR001369"/>
    </source>
</evidence>
<comment type="caution">
    <text evidence="11">The sequence shown here is derived from an EMBL/GenBank/DDBJ whole genome shotgun (WGS) entry which is preliminary data.</text>
</comment>
<evidence type="ECO:0000256" key="1">
    <source>
        <dbReference type="ARBA" id="ARBA00004751"/>
    </source>
</evidence>
<organism evidence="11 12">
    <name type="scientific">Kribbella caucasensis</name>
    <dbReference type="NCBI Taxonomy" id="2512215"/>
    <lineage>
        <taxon>Bacteria</taxon>
        <taxon>Bacillati</taxon>
        <taxon>Actinomycetota</taxon>
        <taxon>Actinomycetes</taxon>
        <taxon>Propionibacteriales</taxon>
        <taxon>Kribbellaceae</taxon>
        <taxon>Kribbella</taxon>
    </lineage>
</organism>
<evidence type="ECO:0000256" key="8">
    <source>
        <dbReference type="PIRSR" id="PIRSR001369-1"/>
    </source>
</evidence>
<comment type="similarity">
    <text evidence="2 7 10">Belongs to the citrate synthase family.</text>
</comment>
<keyword evidence="3 9" id="KW-0816">Tricarboxylic acid cycle</keyword>
<dbReference type="InterPro" id="IPR024176">
    <property type="entry name" value="Citrate_synthase_bac-typ"/>
</dbReference>
<dbReference type="PANTHER" id="PTHR42871:SF1">
    <property type="entry name" value="CITRATE SYNTHASE"/>
    <property type="match status" value="1"/>
</dbReference>
<evidence type="ECO:0000256" key="10">
    <source>
        <dbReference type="RuleBase" id="RU003406"/>
    </source>
</evidence>
<dbReference type="PIRSF" id="PIRSF001369">
    <property type="entry name" value="Citrate_synth"/>
    <property type="match status" value="1"/>
</dbReference>
<dbReference type="GO" id="GO:0006099">
    <property type="term" value="P:tricarboxylic acid cycle"/>
    <property type="evidence" value="ECO:0007669"/>
    <property type="project" value="UniProtKB-UniRule"/>
</dbReference>
<protein>
    <recommendedName>
        <fullName evidence="6 7">Citrate synthase</fullName>
    </recommendedName>
</protein>
<dbReference type="Gene3D" id="1.10.580.10">
    <property type="entry name" value="Citrate Synthase, domain 1"/>
    <property type="match status" value="1"/>
</dbReference>
<evidence type="ECO:0000313" key="12">
    <source>
        <dbReference type="Proteomes" id="UP000295388"/>
    </source>
</evidence>
<dbReference type="GO" id="GO:0032787">
    <property type="term" value="P:monocarboxylic acid metabolic process"/>
    <property type="evidence" value="ECO:0007669"/>
    <property type="project" value="UniProtKB-ARBA"/>
</dbReference>
<sequence>MEADSDSTSLAVKIEVRTASRRLTVTLTHRAMTPVSEEGIVTEQSLTVRDNRTGKDYDLAITDGTIRAADLKQISASDGDGGLATYDPGFVNTASCRSSVTYIDGDKGILEYRGYPIEQLAEQSNYLEVAYLLVNGTLPNKAEYEAWVHDVTYHTFVHENLKTFMQGFRYDAHPMGMLLASVGALSTFYPESRDIFDEESRALQIRRLIAKMPTLGAFAYRHAQGKPYVYPDNELSYAANFLSMLFKMSEPKYAADDRLVRALEILFILHADHEQNASTNAVRAIGSTQVDPYSAVTGGIAALYGPLHGGANEAVLKMLRRIGTVGNVPSFIEGVKNGEERLMGFGHRVYKNYDPRAKIIKKAADDVFEVTGINPLLKIAVELEKIALEDEYFVSRKLYPNVDFYSGLIYEALEFPPEMFTVLFAIPRTSGWLAQWAEMLGDGDQKIARPKQIYTGERGTPYVPMGDR</sequence>
<dbReference type="InterPro" id="IPR010953">
    <property type="entry name" value="Citrate_synthase_typ-I"/>
</dbReference>
<reference evidence="11 12" key="1">
    <citation type="submission" date="2019-03" db="EMBL/GenBank/DDBJ databases">
        <title>Genomic Encyclopedia of Type Strains, Phase III (KMG-III): the genomes of soil and plant-associated and newly described type strains.</title>
        <authorList>
            <person name="Whitman W."/>
        </authorList>
    </citation>
    <scope>NUCLEOTIDE SEQUENCE [LARGE SCALE GENOMIC DNA]</scope>
    <source>
        <strain evidence="11 12">VKM Ac-2527</strain>
    </source>
</reference>
<evidence type="ECO:0000256" key="5">
    <source>
        <dbReference type="ARBA" id="ARBA00049288"/>
    </source>
</evidence>
<dbReference type="NCBIfam" id="TIGR01798">
    <property type="entry name" value="cit_synth_I"/>
    <property type="match status" value="1"/>
</dbReference>
<evidence type="ECO:0000256" key="6">
    <source>
        <dbReference type="NCBIfam" id="TIGR01798"/>
    </source>
</evidence>
<dbReference type="InterPro" id="IPR016142">
    <property type="entry name" value="Citrate_synth-like_lrg_a-sub"/>
</dbReference>
<dbReference type="InterPro" id="IPR002020">
    <property type="entry name" value="Citrate_synthase"/>
</dbReference>
<feature type="active site" evidence="8">
    <location>
        <position position="403"/>
    </location>
</feature>
<dbReference type="Proteomes" id="UP000295388">
    <property type="component" value="Unassembled WGS sequence"/>
</dbReference>
<keyword evidence="12" id="KW-1185">Reference proteome</keyword>
<evidence type="ECO:0000256" key="4">
    <source>
        <dbReference type="ARBA" id="ARBA00022679"/>
    </source>
</evidence>
<dbReference type="AlphaFoldDB" id="A0A4R6KFN5"/>
<proteinExistence type="inferred from homology"/>
<dbReference type="PROSITE" id="PS00480">
    <property type="entry name" value="CITRATE_SYNTHASE"/>
    <property type="match status" value="1"/>
</dbReference>
<evidence type="ECO:0000256" key="2">
    <source>
        <dbReference type="ARBA" id="ARBA00010566"/>
    </source>
</evidence>
<name>A0A4R6KFN5_9ACTN</name>
<dbReference type="FunFam" id="1.10.230.10:FF:000002">
    <property type="entry name" value="Citrate synthase"/>
    <property type="match status" value="1"/>
</dbReference>
<dbReference type="SUPFAM" id="SSF48256">
    <property type="entry name" value="Citrate synthase"/>
    <property type="match status" value="1"/>
</dbReference>
<dbReference type="UniPathway" id="UPA00223">
    <property type="reaction ID" value="UER00717"/>
</dbReference>
<gene>
    <name evidence="11" type="ORF">EV643_106257</name>
</gene>
<dbReference type="FunFam" id="1.10.580.10:FF:000005">
    <property type="entry name" value="Citrate synthase"/>
    <property type="match status" value="1"/>
</dbReference>
<keyword evidence="4 7" id="KW-0808">Transferase</keyword>
<dbReference type="InterPro" id="IPR019810">
    <property type="entry name" value="Citrate_synthase_AS"/>
</dbReference>